<organism evidence="11 12">
    <name type="scientific">Azospirillum oryzae</name>
    <dbReference type="NCBI Taxonomy" id="286727"/>
    <lineage>
        <taxon>Bacteria</taxon>
        <taxon>Pseudomonadati</taxon>
        <taxon>Pseudomonadota</taxon>
        <taxon>Alphaproteobacteria</taxon>
        <taxon>Rhodospirillales</taxon>
        <taxon>Azospirillaceae</taxon>
        <taxon>Azospirillum</taxon>
    </lineage>
</organism>
<keyword evidence="12" id="KW-1185">Reference proteome</keyword>
<dbReference type="InterPro" id="IPR011054">
    <property type="entry name" value="Rudment_hybrid_motif"/>
</dbReference>
<dbReference type="PROSITE" id="PS50979">
    <property type="entry name" value="BC"/>
    <property type="match status" value="1"/>
</dbReference>
<dbReference type="InterPro" id="IPR005481">
    <property type="entry name" value="BC-like_N"/>
</dbReference>
<protein>
    <submittedName>
        <fullName evidence="11">Acetyl/propionyl/methylcrotonyl-CoA carboxylase subunit alpha</fullName>
    </submittedName>
</protein>
<dbReference type="KEGG" id="aoz:HUE56_26880"/>
<evidence type="ECO:0000256" key="7">
    <source>
        <dbReference type="PROSITE-ProRule" id="PRU00409"/>
    </source>
</evidence>
<dbReference type="Gene3D" id="2.40.50.100">
    <property type="match status" value="1"/>
</dbReference>
<dbReference type="GO" id="GO:0046872">
    <property type="term" value="F:metal ion binding"/>
    <property type="evidence" value="ECO:0007669"/>
    <property type="project" value="InterPro"/>
</dbReference>
<dbReference type="FunFam" id="3.30.1490.20:FF:000003">
    <property type="entry name" value="acetyl-CoA carboxylase isoform X1"/>
    <property type="match status" value="1"/>
</dbReference>
<sequence>MFDKILIANRGEIACRVIRTARRLGIKTVAVHSEADAKAMHVQMADEAVCIGPAPVGESYLRGEIILDVAKRTGAQAIHPGYGFLSENAGFAAACAEAGVVFIGPPIEAIRVMGSKAESKRLMANADVPLVPGYHGTDQDFATLSAEAERIGYPVLVKASAGGGGKGMRVVRAASELADAVAGAQREAKAAFGDDSLLLEKYLGRPRHVEIQVFCDTHGNGVYLFERDCSVQRRHQKVIEEAPAPNLPDDLRRRMGEAAVAAAKAVNYVGAGTVEFLYEDGGFYFIEMNTRLQVEHPVTEKITGLDLVEWQLRVAAGAELPLRQEQLTRRGHAFEARLYAEDPQRDFLPAIGKLVRLRPPTESDHVRVDTGVREGDSVTMYYDPMIAKLIVWDEDRDSALRRLRVALAEYEVVGVTTNVGFLGAIAGHPAFKAVEIDTGFIERHRADLLPPPAPVADKALAAASLSVLLKRREEAQAALRARSDRYSPWLLANGWRLNEENHYDLRLMDGDTAREVTLHFRAANSQEGGYEVAVDGGRPMPVTGVSLMDGLLTATLDGMRTRATVVQQGLDITVLIDGAVSRLTLDDPSARAAEQEGGSGRLTAPMPGTVVRVLVEPGQSVEAGAPLMLLEAMKMEHTIKAPAAGTVSAVNFAAGDQVSEGVDLLVLDIAEA</sequence>
<keyword evidence="4 7" id="KW-0067">ATP-binding</keyword>
<reference evidence="11 12" key="1">
    <citation type="submission" date="2020-06" db="EMBL/GenBank/DDBJ databases">
        <title>Complete genome of Azosprillum oryzae KACC14407.</title>
        <authorList>
            <person name="Kim M."/>
            <person name="Park Y.-J."/>
            <person name="Shin J.-H."/>
        </authorList>
    </citation>
    <scope>NUCLEOTIDE SEQUENCE [LARGE SCALE GENOMIC DNA]</scope>
    <source>
        <strain evidence="11 12">KACC 14407</strain>
        <plasmid evidence="11 12">unnamed6</plasmid>
    </source>
</reference>
<evidence type="ECO:0000256" key="3">
    <source>
        <dbReference type="ARBA" id="ARBA00022741"/>
    </source>
</evidence>
<dbReference type="InterPro" id="IPR011053">
    <property type="entry name" value="Single_hybrid_motif"/>
</dbReference>
<dbReference type="Gene3D" id="3.30.700.40">
    <property type="match status" value="1"/>
</dbReference>
<dbReference type="PANTHER" id="PTHR18866:SF33">
    <property type="entry name" value="METHYLCROTONOYL-COA CARBOXYLASE SUBUNIT ALPHA, MITOCHONDRIAL-RELATED"/>
    <property type="match status" value="1"/>
</dbReference>
<evidence type="ECO:0000259" key="9">
    <source>
        <dbReference type="PROSITE" id="PS50975"/>
    </source>
</evidence>
<dbReference type="GO" id="GO:0005524">
    <property type="term" value="F:ATP binding"/>
    <property type="evidence" value="ECO:0007669"/>
    <property type="project" value="UniProtKB-UniRule"/>
</dbReference>
<dbReference type="OrthoDB" id="9763189at2"/>
<dbReference type="Gene3D" id="3.30.470.20">
    <property type="entry name" value="ATP-grasp fold, B domain"/>
    <property type="match status" value="1"/>
</dbReference>
<evidence type="ECO:0000256" key="1">
    <source>
        <dbReference type="ARBA" id="ARBA00001953"/>
    </source>
</evidence>
<dbReference type="Pfam" id="PF00289">
    <property type="entry name" value="Biotin_carb_N"/>
    <property type="match status" value="1"/>
</dbReference>
<dbReference type="InterPro" id="IPR011764">
    <property type="entry name" value="Biotin_carboxylation_dom"/>
</dbReference>
<name>A0A6N1AUL6_9PROT</name>
<dbReference type="EMBL" id="CP054621">
    <property type="protein sequence ID" value="QKS54107.1"/>
    <property type="molecule type" value="Genomic_DNA"/>
</dbReference>
<dbReference type="InterPro" id="IPR005482">
    <property type="entry name" value="Biotin_COase_C"/>
</dbReference>
<dbReference type="InterPro" id="IPR048429">
    <property type="entry name" value="MCC_alpha_BT"/>
</dbReference>
<evidence type="ECO:0000256" key="6">
    <source>
        <dbReference type="ARBA" id="ARBA00023267"/>
    </source>
</evidence>
<dbReference type="NCBIfam" id="NF006367">
    <property type="entry name" value="PRK08591.1"/>
    <property type="match status" value="1"/>
</dbReference>
<dbReference type="Proteomes" id="UP000509702">
    <property type="component" value="Plasmid unnamed6"/>
</dbReference>
<dbReference type="Pfam" id="PF02785">
    <property type="entry name" value="Biotin_carb_C"/>
    <property type="match status" value="1"/>
</dbReference>
<dbReference type="Pfam" id="PF00364">
    <property type="entry name" value="Biotin_lipoyl"/>
    <property type="match status" value="1"/>
</dbReference>
<dbReference type="FunFam" id="2.40.50.100:FF:000003">
    <property type="entry name" value="Acetyl-CoA carboxylase biotin carboxyl carrier protein"/>
    <property type="match status" value="1"/>
</dbReference>
<evidence type="ECO:0000259" key="10">
    <source>
        <dbReference type="PROSITE" id="PS50979"/>
    </source>
</evidence>
<gene>
    <name evidence="11" type="ORF">HUE56_26880</name>
</gene>
<evidence type="ECO:0000256" key="2">
    <source>
        <dbReference type="ARBA" id="ARBA00022598"/>
    </source>
</evidence>
<dbReference type="SUPFAM" id="SSF56059">
    <property type="entry name" value="Glutathione synthetase ATP-binding domain-like"/>
    <property type="match status" value="1"/>
</dbReference>
<dbReference type="PROSITE" id="PS50975">
    <property type="entry name" value="ATP_GRASP"/>
    <property type="match status" value="1"/>
</dbReference>
<keyword evidence="6" id="KW-0092">Biotin</keyword>
<geneLocation type="plasmid" evidence="11 12">
    <name>unnamed6</name>
</geneLocation>
<dbReference type="AlphaFoldDB" id="A0A6N1AUL6"/>
<dbReference type="SMART" id="SM00878">
    <property type="entry name" value="Biotin_carb_C"/>
    <property type="match status" value="1"/>
</dbReference>
<dbReference type="RefSeq" id="WP_149200187.1">
    <property type="nucleotide sequence ID" value="NZ_BSOV01000061.1"/>
</dbReference>
<dbReference type="InterPro" id="IPR005479">
    <property type="entry name" value="CPAse_ATP-bd"/>
</dbReference>
<dbReference type="SUPFAM" id="SSF51246">
    <property type="entry name" value="Rudiment single hybrid motif"/>
    <property type="match status" value="1"/>
</dbReference>
<dbReference type="FunFam" id="3.30.470.20:FF:000028">
    <property type="entry name" value="Methylcrotonoyl-CoA carboxylase subunit alpha, mitochondrial"/>
    <property type="match status" value="1"/>
</dbReference>
<proteinExistence type="predicted"/>
<dbReference type="InterPro" id="IPR016185">
    <property type="entry name" value="PreATP-grasp_dom_sf"/>
</dbReference>
<dbReference type="SMART" id="SM01209">
    <property type="entry name" value="GARS_A"/>
    <property type="match status" value="1"/>
</dbReference>
<dbReference type="PROSITE" id="PS00867">
    <property type="entry name" value="CPSASE_2"/>
    <property type="match status" value="1"/>
</dbReference>
<comment type="cofactor">
    <cofactor evidence="1">
        <name>biotin</name>
        <dbReference type="ChEBI" id="CHEBI:57586"/>
    </cofactor>
</comment>
<dbReference type="Pfam" id="PF02786">
    <property type="entry name" value="CPSase_L_D2"/>
    <property type="match status" value="1"/>
</dbReference>
<feature type="domain" description="Lipoyl-binding" evidence="8">
    <location>
        <begin position="593"/>
        <end position="668"/>
    </location>
</feature>
<evidence type="ECO:0000256" key="4">
    <source>
        <dbReference type="ARBA" id="ARBA00022840"/>
    </source>
</evidence>
<feature type="domain" description="Biotin carboxylation" evidence="10">
    <location>
        <begin position="1"/>
        <end position="446"/>
    </location>
</feature>
<keyword evidence="11" id="KW-0614">Plasmid</keyword>
<dbReference type="PROSITE" id="PS00866">
    <property type="entry name" value="CPSASE_1"/>
    <property type="match status" value="1"/>
</dbReference>
<evidence type="ECO:0000256" key="5">
    <source>
        <dbReference type="ARBA" id="ARBA00022946"/>
    </source>
</evidence>
<evidence type="ECO:0000259" key="8">
    <source>
        <dbReference type="PROSITE" id="PS50968"/>
    </source>
</evidence>
<dbReference type="InterPro" id="IPR000089">
    <property type="entry name" value="Biotin_lipoyl"/>
</dbReference>
<keyword evidence="5" id="KW-0809">Transit peptide</keyword>
<dbReference type="GO" id="GO:0016874">
    <property type="term" value="F:ligase activity"/>
    <property type="evidence" value="ECO:0007669"/>
    <property type="project" value="UniProtKB-KW"/>
</dbReference>
<accession>A0A6N1AUL6</accession>
<dbReference type="PROSITE" id="PS50968">
    <property type="entry name" value="BIOTINYL_LIPOYL"/>
    <property type="match status" value="1"/>
</dbReference>
<dbReference type="SUPFAM" id="SSF51230">
    <property type="entry name" value="Single hybrid motif"/>
    <property type="match status" value="1"/>
</dbReference>
<dbReference type="Pfam" id="PF21139">
    <property type="entry name" value="BT_MCC_alpha"/>
    <property type="match status" value="1"/>
</dbReference>
<dbReference type="SUPFAM" id="SSF52440">
    <property type="entry name" value="PreATP-grasp domain"/>
    <property type="match status" value="1"/>
</dbReference>
<dbReference type="PANTHER" id="PTHR18866">
    <property type="entry name" value="CARBOXYLASE:PYRUVATE/ACETYL-COA/PROPIONYL-COA CARBOXYLASE"/>
    <property type="match status" value="1"/>
</dbReference>
<dbReference type="CDD" id="cd06850">
    <property type="entry name" value="biotinyl_domain"/>
    <property type="match status" value="1"/>
</dbReference>
<keyword evidence="2" id="KW-0436">Ligase</keyword>
<dbReference type="InterPro" id="IPR011761">
    <property type="entry name" value="ATP-grasp"/>
</dbReference>
<dbReference type="FunFam" id="3.40.50.20:FF:000010">
    <property type="entry name" value="Propionyl-CoA carboxylase subunit alpha"/>
    <property type="match status" value="1"/>
</dbReference>
<dbReference type="InterPro" id="IPR050856">
    <property type="entry name" value="Biotin_carboxylase_complex"/>
</dbReference>
<evidence type="ECO:0000313" key="11">
    <source>
        <dbReference type="EMBL" id="QKS54107.1"/>
    </source>
</evidence>
<feature type="domain" description="ATP-grasp" evidence="9">
    <location>
        <begin position="120"/>
        <end position="316"/>
    </location>
</feature>
<keyword evidence="3 7" id="KW-0547">Nucleotide-binding</keyword>
<evidence type="ECO:0000313" key="12">
    <source>
        <dbReference type="Proteomes" id="UP000509702"/>
    </source>
</evidence>